<dbReference type="RefSeq" id="WP_121892563.1">
    <property type="nucleotide sequence ID" value="NZ_PENI01000021.1"/>
</dbReference>
<proteinExistence type="predicted"/>
<dbReference type="InterPro" id="IPR011059">
    <property type="entry name" value="Metal-dep_hydrolase_composite"/>
</dbReference>
<evidence type="ECO:0000259" key="1">
    <source>
        <dbReference type="Pfam" id="PF07969"/>
    </source>
</evidence>
<sequence>MRLTAPDDVPDRAATVVIGQLRTMDPERPHAEAMAIVGDRIIAVGSREEVAAACPGEVAVLDLADTTVMPGLIDTHLHMQRGGLKILHDLGDGTHDLGLVTATMKEKGFEAGWGEQPPTLEDRAAAMRLVQPLMHQLGFTGIIDPAATEDELSGYQESWRRGEMTMRVVAMPYPDVGDRDTPEVDAAIERLEGVGLSTGFGDDLLRIGGIKVYFDGEAMKGEALRRTPWPHNGSVGHQRIRTEEFQKLVDHCATSGWSVGVHAVGGAGIAGALDAFEKADAKQSIAGRQWQIIHGYLETEQESMEKAARLGVVIAAQPSIPLRNAAGLVDRLGDTALTMNPLRSWLDAGVALALGSDGPFFPFDPRELIWSAVTRRVWGREEPLDLSEAITIEEALRAYTSTAAVVAFSGDRRGMLSPGKLADWVAFDRDPVTLMPDELLDLRVLRTVVGGRTVHEVTR</sequence>
<dbReference type="Proteomes" id="UP000270471">
    <property type="component" value="Unassembled WGS sequence"/>
</dbReference>
<dbReference type="SUPFAM" id="SSF51338">
    <property type="entry name" value="Composite domain of metallo-dependent hydrolases"/>
    <property type="match status" value="1"/>
</dbReference>
<dbReference type="Gene3D" id="2.30.40.10">
    <property type="entry name" value="Urease, subunit C, domain 1"/>
    <property type="match status" value="2"/>
</dbReference>
<dbReference type="GO" id="GO:0016810">
    <property type="term" value="F:hydrolase activity, acting on carbon-nitrogen (but not peptide) bonds"/>
    <property type="evidence" value="ECO:0007669"/>
    <property type="project" value="InterPro"/>
</dbReference>
<organism evidence="2 3">
    <name type="scientific">Streptomyces shenzhenensis</name>
    <dbReference type="NCBI Taxonomy" id="943815"/>
    <lineage>
        <taxon>Bacteria</taxon>
        <taxon>Bacillati</taxon>
        <taxon>Actinomycetota</taxon>
        <taxon>Actinomycetes</taxon>
        <taxon>Kitasatosporales</taxon>
        <taxon>Streptomycetaceae</taxon>
        <taxon>Streptomyces</taxon>
    </lineage>
</organism>
<feature type="domain" description="Amidohydrolase 3" evidence="1">
    <location>
        <begin position="98"/>
        <end position="455"/>
    </location>
</feature>
<dbReference type="AlphaFoldDB" id="A0A3M0I2H7"/>
<dbReference type="OrthoDB" id="3173428at2"/>
<dbReference type="Gene3D" id="3.20.20.140">
    <property type="entry name" value="Metal-dependent hydrolases"/>
    <property type="match status" value="1"/>
</dbReference>
<dbReference type="InterPro" id="IPR013108">
    <property type="entry name" value="Amidohydro_3"/>
</dbReference>
<dbReference type="PANTHER" id="PTHR22642">
    <property type="entry name" value="IMIDAZOLONEPROPIONASE"/>
    <property type="match status" value="1"/>
</dbReference>
<gene>
    <name evidence="2" type="ORF">CTZ28_28260</name>
</gene>
<dbReference type="InterPro" id="IPR032466">
    <property type="entry name" value="Metal_Hydrolase"/>
</dbReference>
<evidence type="ECO:0000313" key="2">
    <source>
        <dbReference type="EMBL" id="RMB82648.1"/>
    </source>
</evidence>
<reference evidence="2 3" key="1">
    <citation type="submission" date="2017-11" db="EMBL/GenBank/DDBJ databases">
        <title>Draft genome of actinobacteria isolated from guarana (Paullinia cupana (Mart.) Ducke.</title>
        <authorList>
            <person name="Siqueira K.A."/>
            <person name="Liotti R.G."/>
            <person name="Mendes T.A.O."/>
            <person name="Soares M.A."/>
        </authorList>
    </citation>
    <scope>NUCLEOTIDE SEQUENCE [LARGE SCALE GENOMIC DNA]</scope>
    <source>
        <strain evidence="2 3">193</strain>
    </source>
</reference>
<dbReference type="Pfam" id="PF07969">
    <property type="entry name" value="Amidohydro_3"/>
    <property type="match status" value="1"/>
</dbReference>
<dbReference type="PANTHER" id="PTHR22642:SF2">
    <property type="entry name" value="PROTEIN LONG AFTER FAR-RED 3"/>
    <property type="match status" value="1"/>
</dbReference>
<comment type="caution">
    <text evidence="2">The sequence shown here is derived from an EMBL/GenBank/DDBJ whole genome shotgun (WGS) entry which is preliminary data.</text>
</comment>
<name>A0A3M0I2H7_9ACTN</name>
<evidence type="ECO:0000313" key="3">
    <source>
        <dbReference type="Proteomes" id="UP000270471"/>
    </source>
</evidence>
<protein>
    <recommendedName>
        <fullName evidence="1">Amidohydrolase 3 domain-containing protein</fullName>
    </recommendedName>
</protein>
<dbReference type="SUPFAM" id="SSF51556">
    <property type="entry name" value="Metallo-dependent hydrolases"/>
    <property type="match status" value="1"/>
</dbReference>
<dbReference type="EMBL" id="PENI01000021">
    <property type="protein sequence ID" value="RMB82648.1"/>
    <property type="molecule type" value="Genomic_DNA"/>
</dbReference>
<accession>A0A3M0I2H7</accession>
<keyword evidence="3" id="KW-1185">Reference proteome</keyword>